<gene>
    <name evidence="1" type="ORF">I0C86_38355</name>
</gene>
<dbReference type="Proteomes" id="UP000638560">
    <property type="component" value="Unassembled WGS sequence"/>
</dbReference>
<evidence type="ECO:0000313" key="1">
    <source>
        <dbReference type="EMBL" id="MBF9134752.1"/>
    </source>
</evidence>
<keyword evidence="2" id="KW-1185">Reference proteome</keyword>
<organism evidence="1 2">
    <name type="scientific">Plantactinospora alkalitolerans</name>
    <dbReference type="NCBI Taxonomy" id="2789879"/>
    <lineage>
        <taxon>Bacteria</taxon>
        <taxon>Bacillati</taxon>
        <taxon>Actinomycetota</taxon>
        <taxon>Actinomycetes</taxon>
        <taxon>Micromonosporales</taxon>
        <taxon>Micromonosporaceae</taxon>
        <taxon>Plantactinospora</taxon>
    </lineage>
</organism>
<proteinExistence type="predicted"/>
<comment type="caution">
    <text evidence="1">The sequence shown here is derived from an EMBL/GenBank/DDBJ whole genome shotgun (WGS) entry which is preliminary data.</text>
</comment>
<evidence type="ECO:0008006" key="3">
    <source>
        <dbReference type="Google" id="ProtNLM"/>
    </source>
</evidence>
<accession>A0ABS0H8G5</accession>
<protein>
    <recommendedName>
        <fullName evidence="3">Integrase</fullName>
    </recommendedName>
</protein>
<dbReference type="EMBL" id="JADPUN010000377">
    <property type="protein sequence ID" value="MBF9134752.1"/>
    <property type="molecule type" value="Genomic_DNA"/>
</dbReference>
<reference evidence="1 2" key="1">
    <citation type="submission" date="2020-11" db="EMBL/GenBank/DDBJ databases">
        <title>A novel isolate from a Black sea contaminated sediment with potential to produce alkanes: Plantactinospora alkalitolerans sp. nov.</title>
        <authorList>
            <person name="Carro L."/>
            <person name="Veyisoglu A."/>
            <person name="Guven K."/>
            <person name="Schumann P."/>
            <person name="Klenk H.-P."/>
            <person name="Sahin N."/>
        </authorList>
    </citation>
    <scope>NUCLEOTIDE SEQUENCE [LARGE SCALE GENOMIC DNA]</scope>
    <source>
        <strain evidence="1 2">S1510</strain>
    </source>
</reference>
<dbReference type="RefSeq" id="WP_196206221.1">
    <property type="nucleotide sequence ID" value="NZ_JADPUN010000377.1"/>
</dbReference>
<sequence length="146" mass="15928">MTIRSESIRKRCYCKDESGRRLGARCSRLKLASGAWSSGHGVWAFQIELPPAPGGRRRILRRVSNTQPGARADVAAELARVCELMSLADGDEALADEIAEVLMACKLGRPAARSASVDPPAAKWRAERLIDQRRGVSDVVGRAPQY</sequence>
<name>A0ABS0H8G5_9ACTN</name>
<evidence type="ECO:0000313" key="2">
    <source>
        <dbReference type="Proteomes" id="UP000638560"/>
    </source>
</evidence>